<evidence type="ECO:0000256" key="1">
    <source>
        <dbReference type="SAM" id="MobiDB-lite"/>
    </source>
</evidence>
<dbReference type="Gene3D" id="1.10.238.10">
    <property type="entry name" value="EF-hand"/>
    <property type="match status" value="1"/>
</dbReference>
<proteinExistence type="predicted"/>
<reference evidence="4 5" key="1">
    <citation type="submission" date="2019-04" db="EMBL/GenBank/DDBJ databases">
        <authorList>
            <person name="Van Vliet M D."/>
        </authorList>
    </citation>
    <scope>NUCLEOTIDE SEQUENCE [LARGE SCALE GENOMIC DNA]</scope>
    <source>
        <strain evidence="4 5">F1</strain>
    </source>
</reference>
<accession>A0A6C2UBB6</accession>
<dbReference type="SUPFAM" id="SSF47473">
    <property type="entry name" value="EF-hand"/>
    <property type="match status" value="1"/>
</dbReference>
<sequence>MKKNLHERVVMSLSLSFALTCATLQASAAAPSNTFQDMDQDADERVSKDEFMAYGKNLKETAGKPFDEAAAGASFDKRDTDQDGYLSPAELAAKKPPQNKKMTLAEQKQKIEAAKKAKAEEEAKKKKEEEKKKEERKRLAEKKKDEKNKSNDDGDDD</sequence>
<feature type="domain" description="EF-hand" evidence="3">
    <location>
        <begin position="75"/>
        <end position="92"/>
    </location>
</feature>
<feature type="compositionally biased region" description="Basic and acidic residues" evidence="1">
    <location>
        <begin position="107"/>
        <end position="157"/>
    </location>
</feature>
<dbReference type="AlphaFoldDB" id="A0A6C2UBB6"/>
<evidence type="ECO:0000313" key="5">
    <source>
        <dbReference type="Proteomes" id="UP000366872"/>
    </source>
</evidence>
<keyword evidence="2" id="KW-0732">Signal</keyword>
<dbReference type="RefSeq" id="WP_136082438.1">
    <property type="nucleotide sequence ID" value="NZ_CAAHFG010000004.1"/>
</dbReference>
<dbReference type="PROSITE" id="PS00018">
    <property type="entry name" value="EF_HAND_1"/>
    <property type="match status" value="1"/>
</dbReference>
<feature type="chain" id="PRO_5025665434" description="EF-hand domain-containing protein" evidence="2">
    <location>
        <begin position="29"/>
        <end position="157"/>
    </location>
</feature>
<dbReference type="InterPro" id="IPR011992">
    <property type="entry name" value="EF-hand-dom_pair"/>
</dbReference>
<dbReference type="Proteomes" id="UP000366872">
    <property type="component" value="Unassembled WGS sequence"/>
</dbReference>
<keyword evidence="5" id="KW-1185">Reference proteome</keyword>
<feature type="signal peptide" evidence="2">
    <location>
        <begin position="1"/>
        <end position="28"/>
    </location>
</feature>
<name>A0A6C2UBB6_PONDE</name>
<evidence type="ECO:0000259" key="3">
    <source>
        <dbReference type="Pfam" id="PF13202"/>
    </source>
</evidence>
<feature type="region of interest" description="Disordered" evidence="1">
    <location>
        <begin position="62"/>
        <end position="157"/>
    </location>
</feature>
<dbReference type="Pfam" id="PF13202">
    <property type="entry name" value="EF-hand_5"/>
    <property type="match status" value="1"/>
</dbReference>
<dbReference type="GO" id="GO:0005509">
    <property type="term" value="F:calcium ion binding"/>
    <property type="evidence" value="ECO:0007669"/>
    <property type="project" value="InterPro"/>
</dbReference>
<dbReference type="EMBL" id="CAAHFG010000004">
    <property type="protein sequence ID" value="VGO16927.1"/>
    <property type="molecule type" value="Genomic_DNA"/>
</dbReference>
<dbReference type="InterPro" id="IPR002048">
    <property type="entry name" value="EF_hand_dom"/>
</dbReference>
<organism evidence="4 5">
    <name type="scientific">Pontiella desulfatans</name>
    <dbReference type="NCBI Taxonomy" id="2750659"/>
    <lineage>
        <taxon>Bacteria</taxon>
        <taxon>Pseudomonadati</taxon>
        <taxon>Kiritimatiellota</taxon>
        <taxon>Kiritimatiellia</taxon>
        <taxon>Kiritimatiellales</taxon>
        <taxon>Pontiellaceae</taxon>
        <taxon>Pontiella</taxon>
    </lineage>
</organism>
<evidence type="ECO:0000313" key="4">
    <source>
        <dbReference type="EMBL" id="VGO16927.1"/>
    </source>
</evidence>
<dbReference type="InterPro" id="IPR018247">
    <property type="entry name" value="EF_Hand_1_Ca_BS"/>
</dbReference>
<evidence type="ECO:0000256" key="2">
    <source>
        <dbReference type="SAM" id="SignalP"/>
    </source>
</evidence>
<gene>
    <name evidence="4" type="ORF">PDESU_05520</name>
</gene>
<protein>
    <recommendedName>
        <fullName evidence="3">EF-hand domain-containing protein</fullName>
    </recommendedName>
</protein>